<evidence type="ECO:0000313" key="2">
    <source>
        <dbReference type="RefSeq" id="XP_025415234.1"/>
    </source>
</evidence>
<protein>
    <submittedName>
        <fullName evidence="2">Uncharacterized protein LOC112686949</fullName>
    </submittedName>
</protein>
<dbReference type="GeneID" id="112686949"/>
<evidence type="ECO:0000313" key="1">
    <source>
        <dbReference type="Proteomes" id="UP000694846"/>
    </source>
</evidence>
<keyword evidence="1" id="KW-1185">Reference proteome</keyword>
<sequence>MLNFFFTNHFILFKMICNRNNFVLIPLLIIRVIQSGAINTLTARNKMRILQNMIQMKSWKNIEGPNVYNLSQQEIFVNGVQGKFIDFTKNLPVVESNQMDKMTNFMYISLGCKFSDSIKTLLKISINIEDTTVNLREINKIVLKTISVLFNFVHIASNVMSYELGFLTTSLSLNLQLADLIRDNNINLFQRKIFQMMNSIEQYLISNCSLQNMNSFTSKETDGQSIIDRINDLLDNVGLSTTYMIEFIPNNKISQIDSFNIINIQLVEKLKPLLLISDELETKIKTLNKIENILIYMDFINNSITNILYEIILQTLVLFELYSKEENEKHMQMLSDDWINKKDILLEYQQLIGQAIFMKCPLHFINQIELLAKIIRDILAQNNVLDLNIIKIQVYENLYALKNKEHPEILLAMNNVSGYSFNKYLKMLLSIDELKNFNEILVLFQNNPAKYNSYEINLNTIEFDTTSNLICDEVVSFYNYCFYIQSKYAVRNSLQKINNLKESYFLVLNKLRGIFNNHENELQKDMKLILKTAINYLKN</sequence>
<dbReference type="Proteomes" id="UP000694846">
    <property type="component" value="Unplaced"/>
</dbReference>
<gene>
    <name evidence="2" type="primary">LOC112686949</name>
</gene>
<dbReference type="RefSeq" id="XP_025415234.1">
    <property type="nucleotide sequence ID" value="XM_025559449.1"/>
</dbReference>
<accession>A0A8B8FW82</accession>
<proteinExistence type="predicted"/>
<reference evidence="2" key="1">
    <citation type="submission" date="2025-08" db="UniProtKB">
        <authorList>
            <consortium name="RefSeq"/>
        </authorList>
    </citation>
    <scope>IDENTIFICATION</scope>
    <source>
        <tissue evidence="2">Whole body</tissue>
    </source>
</reference>
<organism evidence="1 2">
    <name type="scientific">Sipha flava</name>
    <name type="common">yellow sugarcane aphid</name>
    <dbReference type="NCBI Taxonomy" id="143950"/>
    <lineage>
        <taxon>Eukaryota</taxon>
        <taxon>Metazoa</taxon>
        <taxon>Ecdysozoa</taxon>
        <taxon>Arthropoda</taxon>
        <taxon>Hexapoda</taxon>
        <taxon>Insecta</taxon>
        <taxon>Pterygota</taxon>
        <taxon>Neoptera</taxon>
        <taxon>Paraneoptera</taxon>
        <taxon>Hemiptera</taxon>
        <taxon>Sternorrhyncha</taxon>
        <taxon>Aphidomorpha</taxon>
        <taxon>Aphidoidea</taxon>
        <taxon>Aphididae</taxon>
        <taxon>Sipha</taxon>
    </lineage>
</organism>
<dbReference type="AlphaFoldDB" id="A0A8B8FW82"/>
<name>A0A8B8FW82_9HEMI</name>
<dbReference type="OrthoDB" id="6630352at2759"/>